<evidence type="ECO:0000256" key="6">
    <source>
        <dbReference type="ARBA" id="ARBA00022691"/>
    </source>
</evidence>
<comment type="function">
    <text evidence="2">Catalyzes the methylthiolation of N6-threonylcarbamoyladenosine (t(6)A), leading to the formation of 2-methylthio-N6-threonylcarbamoyladenosine (ms(2)t(6)A) at position 37 in tRNAs that read codons beginning with adenine.</text>
</comment>
<keyword evidence="4" id="KW-0004">4Fe-4S</keyword>
<evidence type="ECO:0000259" key="12">
    <source>
        <dbReference type="PROSITE" id="PS50926"/>
    </source>
</evidence>
<evidence type="ECO:0000256" key="10">
    <source>
        <dbReference type="ARBA" id="ARBA00031213"/>
    </source>
</evidence>
<evidence type="ECO:0000256" key="2">
    <source>
        <dbReference type="ARBA" id="ARBA00002399"/>
    </source>
</evidence>
<dbReference type="Gene3D" id="3.40.50.12160">
    <property type="entry name" value="Methylthiotransferase, N-terminal domain"/>
    <property type="match status" value="1"/>
</dbReference>
<dbReference type="Pfam" id="PF00919">
    <property type="entry name" value="UPF0004"/>
    <property type="match status" value="1"/>
</dbReference>
<keyword evidence="16" id="KW-1185">Reference proteome</keyword>
<keyword evidence="8" id="KW-0408">Iron</keyword>
<evidence type="ECO:0000256" key="3">
    <source>
        <dbReference type="ARBA" id="ARBA00013273"/>
    </source>
</evidence>
<protein>
    <recommendedName>
        <fullName evidence="3">tRNA (N(6)-L-threonylcarbamoyladenosine(37)-C(2))-methylthiotransferase</fullName>
        <ecNumber evidence="3">2.8.4.5</ecNumber>
    </recommendedName>
    <alternativeName>
        <fullName evidence="10">tRNA-t(6)A37 methylthiotransferase</fullName>
    </alternativeName>
</protein>
<dbReference type="GO" id="GO:0051539">
    <property type="term" value="F:4 iron, 4 sulfur cluster binding"/>
    <property type="evidence" value="ECO:0007669"/>
    <property type="project" value="UniProtKB-KW"/>
</dbReference>
<dbReference type="NCBIfam" id="TIGR00089">
    <property type="entry name" value="MiaB/RimO family radical SAM methylthiotransferase"/>
    <property type="match status" value="1"/>
</dbReference>
<dbReference type="InterPro" id="IPR038135">
    <property type="entry name" value="Methylthiotransferase_N_sf"/>
</dbReference>
<gene>
    <name evidence="15" type="primary">mtaB</name>
    <name evidence="15" type="ORF">INF28_07170</name>
</gene>
<name>A0A9D5R8Q5_9FIRM</name>
<dbReference type="PROSITE" id="PS50926">
    <property type="entry name" value="TRAM"/>
    <property type="match status" value="1"/>
</dbReference>
<dbReference type="PANTHER" id="PTHR11918">
    <property type="entry name" value="RADICAL SAM PROTEINS"/>
    <property type="match status" value="1"/>
</dbReference>
<keyword evidence="5" id="KW-0808">Transferase</keyword>
<dbReference type="InterPro" id="IPR006467">
    <property type="entry name" value="MiaB-like_bact"/>
</dbReference>
<dbReference type="InterPro" id="IPR013848">
    <property type="entry name" value="Methylthiotransferase_N"/>
</dbReference>
<evidence type="ECO:0000256" key="8">
    <source>
        <dbReference type="ARBA" id="ARBA00023004"/>
    </source>
</evidence>
<dbReference type="InterPro" id="IPR020612">
    <property type="entry name" value="Methylthiotransferase_CS"/>
</dbReference>
<dbReference type="InterPro" id="IPR023404">
    <property type="entry name" value="rSAM_horseshoe"/>
</dbReference>
<dbReference type="GO" id="GO:0035598">
    <property type="term" value="F:tRNA (N(6)-L-threonylcarbamoyladenosine(37)-C(2))-methylthiotransferase activity"/>
    <property type="evidence" value="ECO:0007669"/>
    <property type="project" value="UniProtKB-EC"/>
</dbReference>
<dbReference type="PROSITE" id="PS01278">
    <property type="entry name" value="MTTASE_RADICAL"/>
    <property type="match status" value="1"/>
</dbReference>
<sequence length="432" mass="47815">MSKITVKFITLGCKTNLYESEGMASLFRAAGYQVVSGKEKADVCVVNTCTVTGTGAQKSRQQIRRARRENPGAVLAVTGCLAQTEADRLREDMDIDILIGNKYRNQIVELVELALRGIKTDKITPILKETDYEELGVTHSQSRVRANLKIEDGCNNFCTYCIIPYARGPVRSRSMVKILEEAQALGEAGYGEIVLTGIHLGSYGRDLGSGTGLIDVIEAVHRIEGIRRLRLGSLEPVMITEDFVRRAAQLPKLCPQFHLSLQSGCDATLKRMNRHYTTVQFRNAVELLRKSIPDTAITTDLMVGFAGETDAEFQESYAFCESIAFAQMHIFPYSIRQGTAAAAFPDQVEESVKTDRTHQMLFLAEHMKKAFYQKYIGSTASVLLEQEKNGRYHGTTANYMDVLVNGPTGMTGRIADVTLSGIEDQCLTGRIV</sequence>
<dbReference type="EMBL" id="JADCKB010000012">
    <property type="protein sequence ID" value="MBE5040240.1"/>
    <property type="molecule type" value="Genomic_DNA"/>
</dbReference>
<dbReference type="CDD" id="cd01335">
    <property type="entry name" value="Radical_SAM"/>
    <property type="match status" value="1"/>
</dbReference>
<comment type="cofactor">
    <cofactor evidence="1">
        <name>[4Fe-4S] cluster</name>
        <dbReference type="ChEBI" id="CHEBI:49883"/>
    </cofactor>
</comment>
<keyword evidence="9" id="KW-0411">Iron-sulfur</keyword>
<dbReference type="Proteomes" id="UP000806542">
    <property type="component" value="Unassembled WGS sequence"/>
</dbReference>
<evidence type="ECO:0000259" key="13">
    <source>
        <dbReference type="PROSITE" id="PS51449"/>
    </source>
</evidence>
<feature type="domain" description="Radical SAM core" evidence="14">
    <location>
        <begin position="140"/>
        <end position="370"/>
    </location>
</feature>
<keyword evidence="6" id="KW-0949">S-adenosyl-L-methionine</keyword>
<feature type="domain" description="TRAM" evidence="12">
    <location>
        <begin position="373"/>
        <end position="432"/>
    </location>
</feature>
<dbReference type="GO" id="GO:0046872">
    <property type="term" value="F:metal ion binding"/>
    <property type="evidence" value="ECO:0007669"/>
    <property type="project" value="UniProtKB-KW"/>
</dbReference>
<keyword evidence="7" id="KW-0479">Metal-binding</keyword>
<evidence type="ECO:0000313" key="15">
    <source>
        <dbReference type="EMBL" id="MBE5040240.1"/>
    </source>
</evidence>
<comment type="caution">
    <text evidence="15">The sequence shown here is derived from an EMBL/GenBank/DDBJ whole genome shotgun (WGS) entry which is preliminary data.</text>
</comment>
<dbReference type="SUPFAM" id="SSF102114">
    <property type="entry name" value="Radical SAM enzymes"/>
    <property type="match status" value="1"/>
</dbReference>
<comment type="catalytic activity">
    <reaction evidence="11">
        <text>N(6)-L-threonylcarbamoyladenosine(37) in tRNA + (sulfur carrier)-SH + AH2 + 2 S-adenosyl-L-methionine = 2-methylsulfanyl-N(6)-L-threonylcarbamoyladenosine(37) in tRNA + (sulfur carrier)-H + 5'-deoxyadenosine + L-methionine + A + S-adenosyl-L-homocysteine + 2 H(+)</text>
        <dbReference type="Rhea" id="RHEA:37075"/>
        <dbReference type="Rhea" id="RHEA-COMP:10163"/>
        <dbReference type="Rhea" id="RHEA-COMP:11092"/>
        <dbReference type="Rhea" id="RHEA-COMP:14737"/>
        <dbReference type="Rhea" id="RHEA-COMP:14739"/>
        <dbReference type="ChEBI" id="CHEBI:13193"/>
        <dbReference type="ChEBI" id="CHEBI:15378"/>
        <dbReference type="ChEBI" id="CHEBI:17319"/>
        <dbReference type="ChEBI" id="CHEBI:17499"/>
        <dbReference type="ChEBI" id="CHEBI:29917"/>
        <dbReference type="ChEBI" id="CHEBI:57844"/>
        <dbReference type="ChEBI" id="CHEBI:57856"/>
        <dbReference type="ChEBI" id="CHEBI:59789"/>
        <dbReference type="ChEBI" id="CHEBI:64428"/>
        <dbReference type="ChEBI" id="CHEBI:74418"/>
        <dbReference type="ChEBI" id="CHEBI:74420"/>
        <dbReference type="EC" id="2.8.4.5"/>
    </reaction>
</comment>
<dbReference type="NCBIfam" id="TIGR01579">
    <property type="entry name" value="MiaB-like-C"/>
    <property type="match status" value="1"/>
</dbReference>
<dbReference type="AlphaFoldDB" id="A0A9D5R8Q5"/>
<dbReference type="Pfam" id="PF04055">
    <property type="entry name" value="Radical_SAM"/>
    <property type="match status" value="1"/>
</dbReference>
<evidence type="ECO:0000256" key="1">
    <source>
        <dbReference type="ARBA" id="ARBA00001966"/>
    </source>
</evidence>
<dbReference type="PROSITE" id="PS51449">
    <property type="entry name" value="MTTASE_N"/>
    <property type="match status" value="1"/>
</dbReference>
<proteinExistence type="predicted"/>
<dbReference type="InterPro" id="IPR058240">
    <property type="entry name" value="rSAM_sf"/>
</dbReference>
<dbReference type="PANTHER" id="PTHR11918:SF45">
    <property type="entry name" value="THREONYLCARBAMOYLADENOSINE TRNA METHYLTHIOTRANSFERASE"/>
    <property type="match status" value="1"/>
</dbReference>
<dbReference type="InterPro" id="IPR005839">
    <property type="entry name" value="Methylthiotransferase"/>
</dbReference>
<dbReference type="Gene3D" id="3.80.30.20">
    <property type="entry name" value="tm_1862 like domain"/>
    <property type="match status" value="1"/>
</dbReference>
<evidence type="ECO:0000256" key="5">
    <source>
        <dbReference type="ARBA" id="ARBA00022679"/>
    </source>
</evidence>
<evidence type="ECO:0000256" key="7">
    <source>
        <dbReference type="ARBA" id="ARBA00022723"/>
    </source>
</evidence>
<dbReference type="FunFam" id="3.80.30.20:FF:000001">
    <property type="entry name" value="tRNA-2-methylthio-N(6)-dimethylallyladenosine synthase 2"/>
    <property type="match status" value="1"/>
</dbReference>
<evidence type="ECO:0000313" key="16">
    <source>
        <dbReference type="Proteomes" id="UP000806542"/>
    </source>
</evidence>
<feature type="domain" description="MTTase N-terminal" evidence="13">
    <location>
        <begin position="4"/>
        <end position="116"/>
    </location>
</feature>
<dbReference type="InterPro" id="IPR006638">
    <property type="entry name" value="Elp3/MiaA/NifB-like_rSAM"/>
</dbReference>
<organism evidence="15 16">
    <name type="scientific">Ructibacterium gallinarum</name>
    <dbReference type="NCBI Taxonomy" id="2779355"/>
    <lineage>
        <taxon>Bacteria</taxon>
        <taxon>Bacillati</taxon>
        <taxon>Bacillota</taxon>
        <taxon>Clostridia</taxon>
        <taxon>Eubacteriales</taxon>
        <taxon>Oscillospiraceae</taxon>
        <taxon>Ructibacterium</taxon>
    </lineage>
</organism>
<reference evidence="15" key="1">
    <citation type="submission" date="2020-10" db="EMBL/GenBank/DDBJ databases">
        <title>ChiBAC.</title>
        <authorList>
            <person name="Zenner C."/>
            <person name="Hitch T.C.A."/>
            <person name="Clavel T."/>
        </authorList>
    </citation>
    <scope>NUCLEOTIDE SEQUENCE</scope>
    <source>
        <strain evidence="15">DSM 107454</strain>
    </source>
</reference>
<dbReference type="SFLD" id="SFLDS00029">
    <property type="entry name" value="Radical_SAM"/>
    <property type="match status" value="1"/>
</dbReference>
<evidence type="ECO:0000256" key="9">
    <source>
        <dbReference type="ARBA" id="ARBA00023014"/>
    </source>
</evidence>
<dbReference type="InterPro" id="IPR007197">
    <property type="entry name" value="rSAM"/>
</dbReference>
<dbReference type="InterPro" id="IPR034557">
    <property type="entry name" value="ThrcA_tRNA_MEthiotransferase"/>
</dbReference>
<dbReference type="PROSITE" id="PS51918">
    <property type="entry name" value="RADICAL_SAM"/>
    <property type="match status" value="1"/>
</dbReference>
<dbReference type="SFLD" id="SFLDG01061">
    <property type="entry name" value="methylthiotransferase"/>
    <property type="match status" value="1"/>
</dbReference>
<dbReference type="SFLD" id="SFLDF00295">
    <property type="entry name" value="threonylcarbamoyladenosine_tRN"/>
    <property type="match status" value="1"/>
</dbReference>
<evidence type="ECO:0000256" key="4">
    <source>
        <dbReference type="ARBA" id="ARBA00022485"/>
    </source>
</evidence>
<accession>A0A9D5R8Q5</accession>
<dbReference type="SMART" id="SM00729">
    <property type="entry name" value="Elp3"/>
    <property type="match status" value="1"/>
</dbReference>
<evidence type="ECO:0000256" key="11">
    <source>
        <dbReference type="ARBA" id="ARBA00051661"/>
    </source>
</evidence>
<evidence type="ECO:0000259" key="14">
    <source>
        <dbReference type="PROSITE" id="PS51918"/>
    </source>
</evidence>
<dbReference type="EC" id="2.8.4.5" evidence="3"/>
<dbReference type="RefSeq" id="WP_226392788.1">
    <property type="nucleotide sequence ID" value="NZ_JADCKB010000012.1"/>
</dbReference>
<dbReference type="InterPro" id="IPR002792">
    <property type="entry name" value="TRAM_dom"/>
</dbReference>
<dbReference type="SFLD" id="SFLDG01082">
    <property type="entry name" value="B12-binding_domain_containing"/>
    <property type="match status" value="1"/>
</dbReference>